<evidence type="ECO:0000313" key="2">
    <source>
        <dbReference type="Proteomes" id="UP000252586"/>
    </source>
</evidence>
<accession>A0A366DBX5</accession>
<keyword evidence="2" id="KW-1185">Reference proteome</keyword>
<name>A0A366DBX5_9NOCA</name>
<proteinExistence type="predicted"/>
<dbReference type="STRING" id="1210090.GCA_001613185_01441"/>
<protein>
    <submittedName>
        <fullName evidence="1">Uncharacterized protein</fullName>
    </submittedName>
</protein>
<dbReference type="AlphaFoldDB" id="A0A366DBX5"/>
<comment type="caution">
    <text evidence="1">The sequence shown here is derived from an EMBL/GenBank/DDBJ whole genome shotgun (WGS) entry which is preliminary data.</text>
</comment>
<sequence>MIGIAAAGVVGASALAGAAHAEQRVAGNC</sequence>
<evidence type="ECO:0000313" key="1">
    <source>
        <dbReference type="EMBL" id="RBO87516.1"/>
    </source>
</evidence>
<reference evidence="1 2" key="1">
    <citation type="submission" date="2018-06" db="EMBL/GenBank/DDBJ databases">
        <title>Genomic Encyclopedia of Type Strains, Phase IV (KMG-IV): sequencing the most valuable type-strain genomes for metagenomic binning, comparative biology and taxonomic classification.</title>
        <authorList>
            <person name="Goeker M."/>
        </authorList>
    </citation>
    <scope>NUCLEOTIDE SEQUENCE [LARGE SCALE GENOMIC DNA]</scope>
    <source>
        <strain evidence="1 2">DSM 44599</strain>
    </source>
</reference>
<dbReference type="Proteomes" id="UP000252586">
    <property type="component" value="Unassembled WGS sequence"/>
</dbReference>
<gene>
    <name evidence="1" type="ORF">DFR74_111222</name>
</gene>
<dbReference type="EMBL" id="QNRE01000011">
    <property type="protein sequence ID" value="RBO87516.1"/>
    <property type="molecule type" value="Genomic_DNA"/>
</dbReference>
<organism evidence="1 2">
    <name type="scientific">Nocardia puris</name>
    <dbReference type="NCBI Taxonomy" id="208602"/>
    <lineage>
        <taxon>Bacteria</taxon>
        <taxon>Bacillati</taxon>
        <taxon>Actinomycetota</taxon>
        <taxon>Actinomycetes</taxon>
        <taxon>Mycobacteriales</taxon>
        <taxon>Nocardiaceae</taxon>
        <taxon>Nocardia</taxon>
    </lineage>
</organism>